<dbReference type="EMBL" id="RQGT01000036">
    <property type="protein sequence ID" value="TGM18789.1"/>
    <property type="molecule type" value="Genomic_DNA"/>
</dbReference>
<evidence type="ECO:0008006" key="3">
    <source>
        <dbReference type="Google" id="ProtNLM"/>
    </source>
</evidence>
<name>A0ABY2N9L8_9LEPT</name>
<protein>
    <recommendedName>
        <fullName evidence="3">HK97 gp10 family phage protein</fullName>
    </recommendedName>
</protein>
<dbReference type="RefSeq" id="WP_135684404.1">
    <property type="nucleotide sequence ID" value="NZ_RQGT01000036.1"/>
</dbReference>
<keyword evidence="2" id="KW-1185">Reference proteome</keyword>
<gene>
    <name evidence="1" type="ORF">EHQ90_06375</name>
</gene>
<organism evidence="1 2">
    <name type="scientific">Leptospira stimsonii</name>
    <dbReference type="NCBI Taxonomy" id="2202203"/>
    <lineage>
        <taxon>Bacteria</taxon>
        <taxon>Pseudomonadati</taxon>
        <taxon>Spirochaetota</taxon>
        <taxon>Spirochaetia</taxon>
        <taxon>Leptospirales</taxon>
        <taxon>Leptospiraceae</taxon>
        <taxon>Leptospira</taxon>
    </lineage>
</organism>
<reference evidence="2" key="1">
    <citation type="journal article" date="2019" name="PLoS Negl. Trop. Dis.">
        <title>Revisiting the worldwide diversity of Leptospira species in the environment.</title>
        <authorList>
            <person name="Vincent A.T."/>
            <person name="Schiettekatte O."/>
            <person name="Bourhy P."/>
            <person name="Veyrier F.J."/>
            <person name="Picardeau M."/>
        </authorList>
    </citation>
    <scope>NUCLEOTIDE SEQUENCE [LARGE SCALE GENOMIC DNA]</scope>
    <source>
        <strain evidence="2">201702407</strain>
    </source>
</reference>
<sequence>MGKEWIDDSEIIGKLRGASNKLAEAAIAALKVVILGIPAKISSASTGIQPQRDTSYMQGAYSAHVGKEIVADEEIETPKTKSQFKLPPVTGFSEFEGALIYESAYAATQNAGKRELKDGRVIELKGKKPGTGPGWLDKLTEPGNSDEIIEELNDHIKDDMKEYIQ</sequence>
<dbReference type="Proteomes" id="UP000297422">
    <property type="component" value="Unassembled WGS sequence"/>
</dbReference>
<proteinExistence type="predicted"/>
<accession>A0ABY2N9L8</accession>
<evidence type="ECO:0000313" key="1">
    <source>
        <dbReference type="EMBL" id="TGM18789.1"/>
    </source>
</evidence>
<comment type="caution">
    <text evidence="1">The sequence shown here is derived from an EMBL/GenBank/DDBJ whole genome shotgun (WGS) entry which is preliminary data.</text>
</comment>
<evidence type="ECO:0000313" key="2">
    <source>
        <dbReference type="Proteomes" id="UP000297422"/>
    </source>
</evidence>